<dbReference type="GO" id="GO:0008270">
    <property type="term" value="F:zinc ion binding"/>
    <property type="evidence" value="ECO:0007669"/>
    <property type="project" value="UniProtKB-KW"/>
</dbReference>
<evidence type="ECO:0000313" key="5">
    <source>
        <dbReference type="Proteomes" id="UP000823388"/>
    </source>
</evidence>
<evidence type="ECO:0000313" key="4">
    <source>
        <dbReference type="EMBL" id="KAG2655397.1"/>
    </source>
</evidence>
<comment type="caution">
    <text evidence="4">The sequence shown here is derived from an EMBL/GenBank/DDBJ whole genome shotgun (WGS) entry which is preliminary data.</text>
</comment>
<evidence type="ECO:0000256" key="1">
    <source>
        <dbReference type="PROSITE-ProRule" id="PRU00024"/>
    </source>
</evidence>
<keyword evidence="1" id="KW-0863">Zinc-finger</keyword>
<organism evidence="4 5">
    <name type="scientific">Panicum virgatum</name>
    <name type="common">Blackwell switchgrass</name>
    <dbReference type="NCBI Taxonomy" id="38727"/>
    <lineage>
        <taxon>Eukaryota</taxon>
        <taxon>Viridiplantae</taxon>
        <taxon>Streptophyta</taxon>
        <taxon>Embryophyta</taxon>
        <taxon>Tracheophyta</taxon>
        <taxon>Spermatophyta</taxon>
        <taxon>Magnoliopsida</taxon>
        <taxon>Liliopsida</taxon>
        <taxon>Poales</taxon>
        <taxon>Poaceae</taxon>
        <taxon>PACMAD clade</taxon>
        <taxon>Panicoideae</taxon>
        <taxon>Panicodae</taxon>
        <taxon>Paniceae</taxon>
        <taxon>Panicinae</taxon>
        <taxon>Panicum</taxon>
        <taxon>Panicum sect. Hiantes</taxon>
    </lineage>
</organism>
<reference evidence="4" key="1">
    <citation type="submission" date="2020-05" db="EMBL/GenBank/DDBJ databases">
        <title>WGS assembly of Panicum virgatum.</title>
        <authorList>
            <person name="Lovell J.T."/>
            <person name="Jenkins J."/>
            <person name="Shu S."/>
            <person name="Juenger T.E."/>
            <person name="Schmutz J."/>
        </authorList>
    </citation>
    <scope>NUCLEOTIDE SEQUENCE</scope>
    <source>
        <strain evidence="4">AP13</strain>
    </source>
</reference>
<keyword evidence="5" id="KW-1185">Reference proteome</keyword>
<sequence length="241" mass="25691">MYMYIYRERLRLWHGSTSAALVDWPWPPPTSNPLARSIASAATTGTTHPSLAAGGAPCTYTSPEEGAGTMGADVLCACCSTLRALLHCAQHGARLCLPCDVRVHAAAQDHRRAPLCDGCHAAPAAARCAHHQALLCAPCARAVGCDADRHARRAARAYTGIPDPAELARILYCECDTAAPPPLSPAPAEWVPDLINVELLPDLPSSSSSSWRDGNITRPDTSDEAADRPRELVCFPFLFDA</sequence>
<keyword evidence="1" id="KW-0479">Metal-binding</keyword>
<dbReference type="EMBL" id="CM029037">
    <property type="protein sequence ID" value="KAG2655397.1"/>
    <property type="molecule type" value="Genomic_DNA"/>
</dbReference>
<proteinExistence type="predicted"/>
<protein>
    <recommendedName>
        <fullName evidence="3">B box-type domain-containing protein</fullName>
    </recommendedName>
</protein>
<name>A0A8T0X8V1_PANVG</name>
<feature type="domain" description="B box-type" evidence="3">
    <location>
        <begin position="71"/>
        <end position="115"/>
    </location>
</feature>
<dbReference type="InterPro" id="IPR000315">
    <property type="entry name" value="Znf_B-box"/>
</dbReference>
<dbReference type="PANTHER" id="PTHR31717">
    <property type="entry name" value="ZINC FINGER PROTEIN CONSTANS-LIKE 10"/>
    <property type="match status" value="1"/>
</dbReference>
<keyword evidence="1" id="KW-0862">Zinc</keyword>
<dbReference type="PROSITE" id="PS50119">
    <property type="entry name" value="ZF_BBOX"/>
    <property type="match status" value="1"/>
</dbReference>
<accession>A0A8T0X8V1</accession>
<feature type="region of interest" description="Disordered" evidence="2">
    <location>
        <begin position="204"/>
        <end position="225"/>
    </location>
</feature>
<dbReference type="Proteomes" id="UP000823388">
    <property type="component" value="Chromosome 1K"/>
</dbReference>
<gene>
    <name evidence="4" type="ORF">PVAP13_1KG008600</name>
</gene>
<dbReference type="AlphaFoldDB" id="A0A8T0X8V1"/>
<dbReference type="PANTHER" id="PTHR31717:SF130">
    <property type="entry name" value="OS06G0103000 PROTEIN"/>
    <property type="match status" value="1"/>
</dbReference>
<evidence type="ECO:0000256" key="2">
    <source>
        <dbReference type="SAM" id="MobiDB-lite"/>
    </source>
</evidence>
<evidence type="ECO:0000259" key="3">
    <source>
        <dbReference type="PROSITE" id="PS50119"/>
    </source>
</evidence>